<dbReference type="GO" id="GO:0043041">
    <property type="term" value="P:amino acid activation for nonribosomal peptide biosynthetic process"/>
    <property type="evidence" value="ECO:0007669"/>
    <property type="project" value="TreeGrafter"/>
</dbReference>
<dbReference type="Pfam" id="PF08242">
    <property type="entry name" value="Methyltransf_12"/>
    <property type="match status" value="1"/>
</dbReference>
<evidence type="ECO:0000313" key="8">
    <source>
        <dbReference type="Proteomes" id="UP001165042"/>
    </source>
</evidence>
<evidence type="ECO:0000256" key="2">
    <source>
        <dbReference type="ARBA" id="ARBA00022450"/>
    </source>
</evidence>
<dbReference type="EMBL" id="BSSD01000001">
    <property type="protein sequence ID" value="GLW90456.1"/>
    <property type="molecule type" value="Genomic_DNA"/>
</dbReference>
<evidence type="ECO:0000256" key="4">
    <source>
        <dbReference type="ARBA" id="ARBA00022737"/>
    </source>
</evidence>
<accession>A0A9W6V8Y4</accession>
<dbReference type="InterPro" id="IPR045851">
    <property type="entry name" value="AMP-bd_C_sf"/>
</dbReference>
<dbReference type="InterPro" id="IPR013217">
    <property type="entry name" value="Methyltransf_12"/>
</dbReference>
<dbReference type="InterPro" id="IPR010071">
    <property type="entry name" value="AA_adenyl_dom"/>
</dbReference>
<dbReference type="InterPro" id="IPR025110">
    <property type="entry name" value="AMP-bd_C"/>
</dbReference>
<keyword evidence="2" id="KW-0596">Phosphopantetheine</keyword>
<dbReference type="FunFam" id="3.40.50.980:FF:000001">
    <property type="entry name" value="Non-ribosomal peptide synthetase"/>
    <property type="match status" value="2"/>
</dbReference>
<dbReference type="FunFam" id="2.30.38.10:FF:000001">
    <property type="entry name" value="Non-ribosomal peptide synthetase PvdI"/>
    <property type="match status" value="2"/>
</dbReference>
<evidence type="ECO:0000256" key="1">
    <source>
        <dbReference type="ARBA" id="ARBA00001957"/>
    </source>
</evidence>
<organism evidence="7 8">
    <name type="scientific">Actinokineospora globicatena</name>
    <dbReference type="NCBI Taxonomy" id="103729"/>
    <lineage>
        <taxon>Bacteria</taxon>
        <taxon>Bacillati</taxon>
        <taxon>Actinomycetota</taxon>
        <taxon>Actinomycetes</taxon>
        <taxon>Pseudonocardiales</taxon>
        <taxon>Pseudonocardiaceae</taxon>
        <taxon>Actinokineospora</taxon>
    </lineage>
</organism>
<dbReference type="FunFam" id="1.10.1200.10:FF:000016">
    <property type="entry name" value="Non-ribosomal peptide synthase"/>
    <property type="match status" value="1"/>
</dbReference>
<evidence type="ECO:0000256" key="5">
    <source>
        <dbReference type="SAM" id="MobiDB-lite"/>
    </source>
</evidence>
<dbReference type="CDD" id="cd19531">
    <property type="entry name" value="LCL_NRPS-like"/>
    <property type="match status" value="2"/>
</dbReference>
<dbReference type="Gene3D" id="3.30.559.10">
    <property type="entry name" value="Chloramphenicol acetyltransferase-like domain"/>
    <property type="match status" value="2"/>
</dbReference>
<sequence>MTGSAERLAALDPLRRELVERVLAQRAGGIVGVGRGRRLPLSFAQQRLWFLDHLAPGTAYYNMPYAYRVTGELDIPALRRAFSDLVARHEPLRTRYEVDGGVAYQVIDPPAPIDLPLVDFSASPSEEAAKTLADEEAATPFDLARDPMLRAQVLRLADQDHVLLFTVHHIASDGWSAGVLARDLTALYRAHHRREPATLPALRVQYADYAVWQREKLTDDAIATGLGYWVEQLAGAPLNAAPPSDRFRQDIPTHRAGQVMFRVPARTRRRLAELAGSEGATLFMVALAAFQAVLARFCDAREVLVGVPVAGRTRAELEPLIGFFVNTLVLRGDLSGDPTPREALARTRTAVLGALAHQDLPFEKVVERLRPDRAADRTPLTQVAFQLMNAPADPLRLDGARCASFAHDGARTRFDLECYLFENPVGVLDGELDLEDGDLAGVFVHSADLFEHDTVARLVREFTDLLDLVADHPDRPISELRASRDTARQLAWNDTAVPYDGDRSLPAVLADQDPDAIALVQGEHRVTFAELDRRTSALAAHLRDLGVGPEVRVGVALPRGIDAVVALVAVSRAGGAYVPIDPDYPAGRVEFMVTDSSIDIAITSAAHQVPLPARTRRVRVDQEYPPATGDLPGPRPDNVALVVYTSGSTGRPKGVEVTHRSVLRLVRGADYADLGPDSTIAHLATLSFDAATFEIWGALLHGATCAISPERVPTPAGLGELFHATRPAVVFLTTSLFNLIVDTDPAILHGVGHVLTGGEPTSAAHVARAYAALPDIVISNCYGPTEATTFTTSQHVPREVDPATVRVPFGGPIANTTVYVLDPALRLVPIGDPGELYIGGVALSRGYQGRPGLTAERYLPNPFAEGERIYRTGDRVRWRPDGTLEFLRRVDDQVKVRGHRVELAEVEQALRGCAGVRAAVAAVREDVPGERRLVGYLVPEEVPVDAGQRGDQVATWRAIFDETQSRAAADPTLHLDGWNSSFTGLPIPEPDMAEWVAATVARIAAFGARRVLEIGCGTGLLLWRLAPSATEYTATDFSAATTATLRDRLDHAGVDNVRLLTREATDFSGFAPGSVDLVVINSVVQYFPGADYLAEVVRQAVAVVRPGGTVFIGDVRGYGTLEAFHTAVVLAKAHEGDPAVILRQRLAAELAEETELVIAPRLFREVVARTPAGGRVDVLPKHGHATTEMNLYRYDVVITVGPQEPGVVPQWTNSIADLQAADAAEAVGVRGVPNARVTRDIAALRAIGDPSSTATAGRLLASDPTGVHPEELWALETGQEVLVRVSDLGEDLLDVVLARPDLADRIEFPSTPPDPGLSLAELTNDPLRARRRRDAASALIPAVRAELAGAVPGYLIPTEFVLLDAIPLTANGKADRRALPAPGDDPTSEHRPPRTPVESALVDIWQAVLGRTRVGVDDDFFALGGHSLLAMQVLSRVRTVFDAEIPLRDFMDGPTVADLAASLRDAKGSGVTPPRPVSRDRVLPLSFAQQRLWFIDQLLPGSPLYHMHVVQRLTGTLDIDALQHALTGVVSRHEVLRTRYAEDDGVPRQIVMAAPDPMPLPVDEVPDSEIRARVDEEIARPFDLSADLAIRAHVFRISATDHVLVLVTHHIASDGWSAGLFNVELAEAYRAALAGEPATLPELPIQYADHAVWQREQFQGQARERQLAYWTQRLHGLPTSVDLPTDHPRPPVLADAARSHVFRIPAELRRRVADLGAEARATVFTVLLAAYQVLLGRHSGTTDVPVGTPVAGRPTGESEKLIGLFVNTLVLRADLSGDPDFREVLARVREDVLGAFAHQDLPFEQLVERLRPERDQSRHPLVQALFQLMNAPGERFALSGLVARAFAGGSTRSDLDLQCHLFENPAGLLDDAPGVHFDPGDIGAVLIGNAALFTEDTLRRWAEHYLRLLDAVVTDPGLAISAAPILSERDTADLLALGRGQVVDLPGSTVVDEFLTHAATTPDAVAVRDATGETTFGELAGDSLDLAHHLRSLGVAEEHVVALWLPAGRDFARSILGILRAGAAYLPIDLRQPESRVDAMVTDAGARVVVTTSEHADKLPEWVEVVLLDRDPITAGQTTPLEITRTGESAAYVIFTSGSTGRPKGVQIHHSGLSNVIQWHREHLNPGPGAVVSAVSSIGFDISVCEIWMSLTSGATLAFAGDEDRQSPTALLDWLASTGVTHAFLPTPVFEVLADRLVAAVPTLVEVFTGGDVLRRLPVERGTVRWRNEYGPTECSVFATQTLIGADIPTVGSPIGTAIANTDLFVLDGQLRLVPRGVSGELYLGGVGVARGYIGQPGLTASRFVPSPFGDGARLYRTGDRARWSPDGTLEFLGRADNQVQIRGFRVEPAEVEAALMRHPGVDGAVVKAEPDHQGTPRLAAYIVPTDDDVTPAALRSHLTEHLPHYLVPSVFRLLDAFPLTSNGKLDRRALVGETVVVEPYVAPRDDIESRLCHIWQETLELPKIGINDNFFALGGHSMIAVTVVTRIRAELDPVLPLVALFTNPTVAELAAQISEGASPR</sequence>
<dbReference type="Pfam" id="PF13193">
    <property type="entry name" value="AMP-binding_C"/>
    <property type="match status" value="1"/>
</dbReference>
<protein>
    <recommendedName>
        <fullName evidence="6">Carrier domain-containing protein</fullName>
    </recommendedName>
</protein>
<evidence type="ECO:0000256" key="3">
    <source>
        <dbReference type="ARBA" id="ARBA00022553"/>
    </source>
</evidence>
<dbReference type="CDD" id="cd05930">
    <property type="entry name" value="A_NRPS"/>
    <property type="match status" value="1"/>
</dbReference>
<dbReference type="InterPro" id="IPR036736">
    <property type="entry name" value="ACP-like_sf"/>
</dbReference>
<feature type="domain" description="Carrier" evidence="6">
    <location>
        <begin position="1392"/>
        <end position="1467"/>
    </location>
</feature>
<name>A0A9W6V8Y4_9PSEU</name>
<keyword evidence="8" id="KW-1185">Reference proteome</keyword>
<dbReference type="SUPFAM" id="SSF52777">
    <property type="entry name" value="CoA-dependent acyltransferases"/>
    <property type="match status" value="4"/>
</dbReference>
<dbReference type="Pfam" id="PF00501">
    <property type="entry name" value="AMP-binding"/>
    <property type="match status" value="2"/>
</dbReference>
<dbReference type="SUPFAM" id="SSF53335">
    <property type="entry name" value="S-adenosyl-L-methionine-dependent methyltransferases"/>
    <property type="match status" value="1"/>
</dbReference>
<dbReference type="PROSITE" id="PS00012">
    <property type="entry name" value="PHOSPHOPANTETHEINE"/>
    <property type="match status" value="2"/>
</dbReference>
<dbReference type="Gene3D" id="2.30.38.10">
    <property type="entry name" value="Luciferase, Domain 3"/>
    <property type="match status" value="2"/>
</dbReference>
<dbReference type="Proteomes" id="UP001165042">
    <property type="component" value="Unassembled WGS sequence"/>
</dbReference>
<dbReference type="Pfam" id="PF00668">
    <property type="entry name" value="Condensation"/>
    <property type="match status" value="2"/>
</dbReference>
<reference evidence="7" key="1">
    <citation type="submission" date="2023-02" db="EMBL/GenBank/DDBJ databases">
        <title>Actinokineospora globicatena NBRC 15670.</title>
        <authorList>
            <person name="Ichikawa N."/>
            <person name="Sato H."/>
            <person name="Tonouchi N."/>
        </authorList>
    </citation>
    <scope>NUCLEOTIDE SEQUENCE</scope>
    <source>
        <strain evidence="7">NBRC 15670</strain>
    </source>
</reference>
<dbReference type="GO" id="GO:0031177">
    <property type="term" value="F:phosphopantetheine binding"/>
    <property type="evidence" value="ECO:0007669"/>
    <property type="project" value="InterPro"/>
</dbReference>
<dbReference type="Gene3D" id="3.30.559.30">
    <property type="entry name" value="Nonribosomal peptide synthetase, condensation domain"/>
    <property type="match status" value="2"/>
</dbReference>
<gene>
    <name evidence="7" type="ORF">Aglo03_12720</name>
</gene>
<dbReference type="InterPro" id="IPR000873">
    <property type="entry name" value="AMP-dep_synth/lig_dom"/>
</dbReference>
<dbReference type="CDD" id="cd02440">
    <property type="entry name" value="AdoMet_MTases"/>
    <property type="match status" value="1"/>
</dbReference>
<dbReference type="NCBIfam" id="TIGR01733">
    <property type="entry name" value="AA-adenyl-dom"/>
    <property type="match status" value="2"/>
</dbReference>
<dbReference type="PROSITE" id="PS50075">
    <property type="entry name" value="CARRIER"/>
    <property type="match status" value="2"/>
</dbReference>
<dbReference type="InterPro" id="IPR023213">
    <property type="entry name" value="CAT-like_dom_sf"/>
</dbReference>
<dbReference type="SUPFAM" id="SSF47336">
    <property type="entry name" value="ACP-like"/>
    <property type="match status" value="2"/>
</dbReference>
<feature type="domain" description="Carrier" evidence="6">
    <location>
        <begin position="2443"/>
        <end position="2518"/>
    </location>
</feature>
<evidence type="ECO:0000259" key="6">
    <source>
        <dbReference type="PROSITE" id="PS50075"/>
    </source>
</evidence>
<dbReference type="InterPro" id="IPR029063">
    <property type="entry name" value="SAM-dependent_MTases_sf"/>
</dbReference>
<dbReference type="Gene3D" id="3.40.50.150">
    <property type="entry name" value="Vaccinia Virus protein VP39"/>
    <property type="match status" value="1"/>
</dbReference>
<dbReference type="InterPro" id="IPR020806">
    <property type="entry name" value="PKS_PP-bd"/>
</dbReference>
<dbReference type="GO" id="GO:0047527">
    <property type="term" value="F:2,3-dihydroxybenzoate-serine ligase activity"/>
    <property type="evidence" value="ECO:0007669"/>
    <property type="project" value="TreeGrafter"/>
</dbReference>
<evidence type="ECO:0000313" key="7">
    <source>
        <dbReference type="EMBL" id="GLW90456.1"/>
    </source>
</evidence>
<dbReference type="InterPro" id="IPR006162">
    <property type="entry name" value="Ppantetheine_attach_site"/>
</dbReference>
<dbReference type="InterPro" id="IPR020845">
    <property type="entry name" value="AMP-binding_CS"/>
</dbReference>
<dbReference type="SMART" id="SM00823">
    <property type="entry name" value="PKS_PP"/>
    <property type="match status" value="2"/>
</dbReference>
<feature type="region of interest" description="Disordered" evidence="5">
    <location>
        <begin position="1374"/>
        <end position="1396"/>
    </location>
</feature>
<dbReference type="FunFam" id="1.10.1200.10:FF:000005">
    <property type="entry name" value="Nonribosomal peptide synthetase 1"/>
    <property type="match status" value="1"/>
</dbReference>
<dbReference type="PANTHER" id="PTHR45527">
    <property type="entry name" value="NONRIBOSOMAL PEPTIDE SYNTHETASE"/>
    <property type="match status" value="1"/>
</dbReference>
<keyword evidence="4" id="KW-0677">Repeat</keyword>
<dbReference type="RefSeq" id="WP_285608461.1">
    <property type="nucleotide sequence ID" value="NZ_BSSD01000001.1"/>
</dbReference>
<dbReference type="PANTHER" id="PTHR45527:SF1">
    <property type="entry name" value="FATTY ACID SYNTHASE"/>
    <property type="match status" value="1"/>
</dbReference>
<proteinExistence type="predicted"/>
<dbReference type="SUPFAM" id="SSF56801">
    <property type="entry name" value="Acetyl-CoA synthetase-like"/>
    <property type="match status" value="2"/>
</dbReference>
<dbReference type="Pfam" id="PF00550">
    <property type="entry name" value="PP-binding"/>
    <property type="match status" value="2"/>
</dbReference>
<dbReference type="Gene3D" id="1.10.1200.10">
    <property type="entry name" value="ACP-like"/>
    <property type="match status" value="2"/>
</dbReference>
<dbReference type="Gene3D" id="3.40.50.980">
    <property type="match status" value="4"/>
</dbReference>
<dbReference type="GO" id="GO:0008610">
    <property type="term" value="P:lipid biosynthetic process"/>
    <property type="evidence" value="ECO:0007669"/>
    <property type="project" value="UniProtKB-ARBA"/>
</dbReference>
<dbReference type="Gene3D" id="3.30.300.30">
    <property type="match status" value="3"/>
</dbReference>
<dbReference type="PROSITE" id="PS00455">
    <property type="entry name" value="AMP_BINDING"/>
    <property type="match status" value="2"/>
</dbReference>
<dbReference type="InterPro" id="IPR001242">
    <property type="entry name" value="Condensation_dom"/>
</dbReference>
<dbReference type="GO" id="GO:0009239">
    <property type="term" value="P:enterobactin biosynthetic process"/>
    <property type="evidence" value="ECO:0007669"/>
    <property type="project" value="TreeGrafter"/>
</dbReference>
<keyword evidence="3" id="KW-0597">Phosphoprotein</keyword>
<dbReference type="FunFam" id="3.30.559.10:FF:000012">
    <property type="entry name" value="Non-ribosomal peptide synthetase"/>
    <property type="match status" value="1"/>
</dbReference>
<dbReference type="InterPro" id="IPR009081">
    <property type="entry name" value="PP-bd_ACP"/>
</dbReference>
<dbReference type="GO" id="GO:0005829">
    <property type="term" value="C:cytosol"/>
    <property type="evidence" value="ECO:0007669"/>
    <property type="project" value="TreeGrafter"/>
</dbReference>
<dbReference type="GO" id="GO:0009403">
    <property type="term" value="P:toxin biosynthetic process"/>
    <property type="evidence" value="ECO:0007669"/>
    <property type="project" value="UniProtKB-ARBA"/>
</dbReference>
<dbReference type="GO" id="GO:0072330">
    <property type="term" value="P:monocarboxylic acid biosynthetic process"/>
    <property type="evidence" value="ECO:0007669"/>
    <property type="project" value="UniProtKB-ARBA"/>
</dbReference>
<dbReference type="GO" id="GO:0009366">
    <property type="term" value="C:enterobactin synthetase complex"/>
    <property type="evidence" value="ECO:0007669"/>
    <property type="project" value="TreeGrafter"/>
</dbReference>
<comment type="caution">
    <text evidence="7">The sequence shown here is derived from an EMBL/GenBank/DDBJ whole genome shotgun (WGS) entry which is preliminary data.</text>
</comment>
<comment type="cofactor">
    <cofactor evidence="1">
        <name>pantetheine 4'-phosphate</name>
        <dbReference type="ChEBI" id="CHEBI:47942"/>
    </cofactor>
</comment>